<evidence type="ECO:0000259" key="10">
    <source>
        <dbReference type="PROSITE" id="PS51123"/>
    </source>
</evidence>
<dbReference type="InterPro" id="IPR025713">
    <property type="entry name" value="MotB-like_N_dom"/>
</dbReference>
<evidence type="ECO:0000256" key="4">
    <source>
        <dbReference type="ARBA" id="ARBA00022692"/>
    </source>
</evidence>
<feature type="transmembrane region" description="Helical" evidence="9">
    <location>
        <begin position="20"/>
        <end position="42"/>
    </location>
</feature>
<evidence type="ECO:0000256" key="8">
    <source>
        <dbReference type="SAM" id="MobiDB-lite"/>
    </source>
</evidence>
<organism evidence="11 12">
    <name type="scientific">Guptibacillus hwajinpoensis</name>
    <dbReference type="NCBI Taxonomy" id="208199"/>
    <lineage>
        <taxon>Bacteria</taxon>
        <taxon>Bacillati</taxon>
        <taxon>Bacillota</taxon>
        <taxon>Bacilli</taxon>
        <taxon>Bacillales</taxon>
        <taxon>Guptibacillaceae</taxon>
        <taxon>Guptibacillus</taxon>
    </lineage>
</organism>
<feature type="compositionally biased region" description="Acidic residues" evidence="8">
    <location>
        <begin position="84"/>
        <end position="110"/>
    </location>
</feature>
<dbReference type="NCBIfam" id="NF005831">
    <property type="entry name" value="PRK07734.1"/>
    <property type="match status" value="1"/>
</dbReference>
<evidence type="ECO:0000256" key="1">
    <source>
        <dbReference type="ARBA" id="ARBA00004162"/>
    </source>
</evidence>
<dbReference type="Pfam" id="PF00691">
    <property type="entry name" value="OmpA"/>
    <property type="match status" value="1"/>
</dbReference>
<keyword evidence="6 7" id="KW-0472">Membrane</keyword>
<dbReference type="AlphaFoldDB" id="A0A4U1MJ79"/>
<evidence type="ECO:0000256" key="7">
    <source>
        <dbReference type="PROSITE-ProRule" id="PRU00473"/>
    </source>
</evidence>
<reference evidence="11 12" key="1">
    <citation type="submission" date="2019-04" db="EMBL/GenBank/DDBJ databases">
        <title>Genome sequence of Bacillus hwajinpoensis strain Y2.</title>
        <authorList>
            <person name="Fair J.L."/>
            <person name="Maclea K.S."/>
        </authorList>
    </citation>
    <scope>NUCLEOTIDE SEQUENCE [LARGE SCALE GENOMIC DNA]</scope>
    <source>
        <strain evidence="11 12">Y2</strain>
    </source>
</reference>
<evidence type="ECO:0000313" key="12">
    <source>
        <dbReference type="Proteomes" id="UP000310541"/>
    </source>
</evidence>
<feature type="region of interest" description="Disordered" evidence="8">
    <location>
        <begin position="81"/>
        <end position="110"/>
    </location>
</feature>
<keyword evidence="11" id="KW-0969">Cilium</keyword>
<comment type="subcellular location">
    <subcellularLocation>
        <location evidence="1">Cell membrane</location>
        <topology evidence="1">Single-pass membrane protein</topology>
    </subcellularLocation>
</comment>
<dbReference type="InterPro" id="IPR006665">
    <property type="entry name" value="OmpA-like"/>
</dbReference>
<evidence type="ECO:0000313" key="11">
    <source>
        <dbReference type="EMBL" id="TKD70532.1"/>
    </source>
</evidence>
<keyword evidence="11" id="KW-0282">Flagellum</keyword>
<accession>A0A4U1MJ79</accession>
<dbReference type="Gene3D" id="3.30.1330.60">
    <property type="entry name" value="OmpA-like domain"/>
    <property type="match status" value="1"/>
</dbReference>
<evidence type="ECO:0000256" key="9">
    <source>
        <dbReference type="SAM" id="Phobius"/>
    </source>
</evidence>
<evidence type="ECO:0000256" key="2">
    <source>
        <dbReference type="ARBA" id="ARBA00008914"/>
    </source>
</evidence>
<protein>
    <submittedName>
        <fullName evidence="11">Flagellar motor protein MotB</fullName>
    </submittedName>
</protein>
<keyword evidence="11" id="KW-0966">Cell projection</keyword>
<dbReference type="RefSeq" id="WP_136946613.1">
    <property type="nucleotide sequence ID" value="NZ_SWFM01000002.1"/>
</dbReference>
<dbReference type="EMBL" id="SWFM01000002">
    <property type="protein sequence ID" value="TKD70532.1"/>
    <property type="molecule type" value="Genomic_DNA"/>
</dbReference>
<keyword evidence="5 9" id="KW-1133">Transmembrane helix</keyword>
<proteinExistence type="inferred from homology"/>
<dbReference type="Proteomes" id="UP000310541">
    <property type="component" value="Unassembled WGS sequence"/>
</dbReference>
<dbReference type="Pfam" id="PF13677">
    <property type="entry name" value="MotB_plug"/>
    <property type="match status" value="1"/>
</dbReference>
<dbReference type="OrthoDB" id="9815217at2"/>
<dbReference type="SUPFAM" id="SSF103088">
    <property type="entry name" value="OmpA-like"/>
    <property type="match status" value="1"/>
</dbReference>
<evidence type="ECO:0000256" key="6">
    <source>
        <dbReference type="ARBA" id="ARBA00023136"/>
    </source>
</evidence>
<evidence type="ECO:0000256" key="3">
    <source>
        <dbReference type="ARBA" id="ARBA00022475"/>
    </source>
</evidence>
<dbReference type="CDD" id="cd07185">
    <property type="entry name" value="OmpA_C-like"/>
    <property type="match status" value="1"/>
</dbReference>
<comment type="caution">
    <text evidence="11">The sequence shown here is derived from an EMBL/GenBank/DDBJ whole genome shotgun (WGS) entry which is preliminary data.</text>
</comment>
<dbReference type="PROSITE" id="PS51123">
    <property type="entry name" value="OMPA_2"/>
    <property type="match status" value="1"/>
</dbReference>
<name>A0A4U1MJ79_9BACL</name>
<evidence type="ECO:0000256" key="5">
    <source>
        <dbReference type="ARBA" id="ARBA00022989"/>
    </source>
</evidence>
<dbReference type="PANTHER" id="PTHR30329">
    <property type="entry name" value="STATOR ELEMENT OF FLAGELLAR MOTOR COMPLEX"/>
    <property type="match status" value="1"/>
</dbReference>
<dbReference type="PANTHER" id="PTHR30329:SF21">
    <property type="entry name" value="LIPOPROTEIN YIAD-RELATED"/>
    <property type="match status" value="1"/>
</dbReference>
<comment type="similarity">
    <text evidence="2">Belongs to the MotB family.</text>
</comment>
<dbReference type="InterPro" id="IPR036737">
    <property type="entry name" value="OmpA-like_sf"/>
</dbReference>
<keyword evidence="4 9" id="KW-0812">Transmembrane</keyword>
<dbReference type="GO" id="GO:0005886">
    <property type="term" value="C:plasma membrane"/>
    <property type="evidence" value="ECO:0007669"/>
    <property type="project" value="UniProtKB-SubCell"/>
</dbReference>
<keyword evidence="3" id="KW-1003">Cell membrane</keyword>
<dbReference type="InterPro" id="IPR050330">
    <property type="entry name" value="Bact_OuterMem_StrucFunc"/>
</dbReference>
<feature type="domain" description="OmpA-like" evidence="10">
    <location>
        <begin position="141"/>
        <end position="263"/>
    </location>
</feature>
<sequence length="266" mass="30313">MMRKKRHEEHEEHVDESWLIPYADMLTLLLALFIVLFAASTVDVKKYEAITKSFEEVLNGGTGILESEPSTMQPQDGSFVGLADDPEETKEEEEKDVAVEEEESEEELEEDLNKLEKLKERIDSYISEQNLDAFLQTKLTEEGLLITIKEAALFNSGKANLTGDAKELAKEISSLLVTDPPRRITVTGHTDNRPIKTSQYQSNWHLSSERALNFMTELLKNKNLKPQLFSFTGYGEYRPVDTNKTDSGRAKNRRVEVLILPYNVEN</sequence>
<gene>
    <name evidence="11" type="primary">motB</name>
    <name evidence="11" type="ORF">FBF83_07835</name>
</gene>